<dbReference type="RefSeq" id="WP_179632777.1">
    <property type="nucleotide sequence ID" value="NZ_JACCFH010000001.1"/>
</dbReference>
<keyword evidence="2" id="KW-1185">Reference proteome</keyword>
<name>A0A7Y9QUV5_9BURK</name>
<dbReference type="InterPro" id="IPR013783">
    <property type="entry name" value="Ig-like_fold"/>
</dbReference>
<protein>
    <submittedName>
        <fullName evidence="1">Uncharacterized protein</fullName>
    </submittedName>
</protein>
<organism evidence="1 2">
    <name type="scientific">Sphaerotilus montanus</name>
    <dbReference type="NCBI Taxonomy" id="522889"/>
    <lineage>
        <taxon>Bacteria</taxon>
        <taxon>Pseudomonadati</taxon>
        <taxon>Pseudomonadota</taxon>
        <taxon>Betaproteobacteria</taxon>
        <taxon>Burkholderiales</taxon>
        <taxon>Sphaerotilaceae</taxon>
        <taxon>Sphaerotilus</taxon>
    </lineage>
</organism>
<dbReference type="Gene3D" id="2.60.40.10">
    <property type="entry name" value="Immunoglobulins"/>
    <property type="match status" value="1"/>
</dbReference>
<dbReference type="AlphaFoldDB" id="A0A7Y9QUV5"/>
<dbReference type="Proteomes" id="UP000518288">
    <property type="component" value="Unassembled WGS sequence"/>
</dbReference>
<gene>
    <name evidence="1" type="ORF">BDD16_000804</name>
</gene>
<reference evidence="1 2" key="1">
    <citation type="submission" date="2020-07" db="EMBL/GenBank/DDBJ databases">
        <title>Genomic Encyclopedia of Archaeal and Bacterial Type Strains, Phase II (KMG-II): from individual species to whole genera.</title>
        <authorList>
            <person name="Goeker M."/>
        </authorList>
    </citation>
    <scope>NUCLEOTIDE SEQUENCE [LARGE SCALE GENOMIC DNA]</scope>
    <source>
        <strain evidence="1 2">DSM 21226</strain>
    </source>
</reference>
<dbReference type="EMBL" id="JACCFH010000001">
    <property type="protein sequence ID" value="NYG31818.1"/>
    <property type="molecule type" value="Genomic_DNA"/>
</dbReference>
<sequence length="136" mass="14223">MFHLPSPLRGAALALVLSTAVLAGCGGGIYLGWEGGGYDDLPPSVSLVTSVTAARVGDPVRLSAAASDDYAVARVEFYRVEPNGAVVRLGTDTFLPYAWDTVLPDSPIGAVRYLARSVDDAGQVTDSAWVSVVLQR</sequence>
<comment type="caution">
    <text evidence="1">The sequence shown here is derived from an EMBL/GenBank/DDBJ whole genome shotgun (WGS) entry which is preliminary data.</text>
</comment>
<accession>A0A7Y9QUV5</accession>
<evidence type="ECO:0000313" key="2">
    <source>
        <dbReference type="Proteomes" id="UP000518288"/>
    </source>
</evidence>
<dbReference type="Pfam" id="PF17957">
    <property type="entry name" value="Big_7"/>
    <property type="match status" value="1"/>
</dbReference>
<evidence type="ECO:0000313" key="1">
    <source>
        <dbReference type="EMBL" id="NYG31818.1"/>
    </source>
</evidence>
<proteinExistence type="predicted"/>